<reference evidence="2 3" key="1">
    <citation type="journal article" date="2017" name="Nat. Commun.">
        <title>Genome assembly with in vitro proximity ligation data and whole-genome triplication in lettuce.</title>
        <authorList>
            <person name="Reyes-Chin-Wo S."/>
            <person name="Wang Z."/>
            <person name="Yang X."/>
            <person name="Kozik A."/>
            <person name="Arikit S."/>
            <person name="Song C."/>
            <person name="Xia L."/>
            <person name="Froenicke L."/>
            <person name="Lavelle D.O."/>
            <person name="Truco M.J."/>
            <person name="Xia R."/>
            <person name="Zhu S."/>
            <person name="Xu C."/>
            <person name="Xu H."/>
            <person name="Xu X."/>
            <person name="Cox K."/>
            <person name="Korf I."/>
            <person name="Meyers B.C."/>
            <person name="Michelmore R.W."/>
        </authorList>
    </citation>
    <scope>NUCLEOTIDE SEQUENCE [LARGE SCALE GENOMIC DNA]</scope>
    <source>
        <strain evidence="3">cv. Salinas</strain>
        <tissue evidence="2">Seedlings</tissue>
    </source>
</reference>
<feature type="domain" description="F-box" evidence="1">
    <location>
        <begin position="7"/>
        <end position="53"/>
    </location>
</feature>
<dbReference type="PROSITE" id="PS50181">
    <property type="entry name" value="FBOX"/>
    <property type="match status" value="1"/>
</dbReference>
<accession>A0A9R1WUC3</accession>
<comment type="caution">
    <text evidence="2">The sequence shown here is derived from an EMBL/GenBank/DDBJ whole genome shotgun (WGS) entry which is preliminary data.</text>
</comment>
<evidence type="ECO:0000313" key="2">
    <source>
        <dbReference type="EMBL" id="KAJ0189325.1"/>
    </source>
</evidence>
<dbReference type="Gene3D" id="1.20.1280.50">
    <property type="match status" value="1"/>
</dbReference>
<dbReference type="PANTHER" id="PTHR31672:SF13">
    <property type="entry name" value="F-BOX PROTEIN CPR30-LIKE"/>
    <property type="match status" value="1"/>
</dbReference>
<protein>
    <recommendedName>
        <fullName evidence="1">F-box domain-containing protein</fullName>
    </recommendedName>
</protein>
<gene>
    <name evidence="2" type="ORF">LSAT_V11C800398720</name>
</gene>
<dbReference type="AlphaFoldDB" id="A0A9R1WUC3"/>
<dbReference type="InterPro" id="IPR036047">
    <property type="entry name" value="F-box-like_dom_sf"/>
</dbReference>
<dbReference type="Gramene" id="rna-gnl|WGS:NBSK|LSAT_8X22041_mrna">
    <property type="protein sequence ID" value="cds-PLY89440.1"/>
    <property type="gene ID" value="gene-LSAT_8X22041"/>
</dbReference>
<dbReference type="EMBL" id="NBSK02000008">
    <property type="protein sequence ID" value="KAJ0189325.1"/>
    <property type="molecule type" value="Genomic_DNA"/>
</dbReference>
<evidence type="ECO:0000313" key="3">
    <source>
        <dbReference type="Proteomes" id="UP000235145"/>
    </source>
</evidence>
<dbReference type="Proteomes" id="UP000235145">
    <property type="component" value="Unassembled WGS sequence"/>
</dbReference>
<dbReference type="SMART" id="SM00256">
    <property type="entry name" value="FBOX"/>
    <property type="match status" value="1"/>
</dbReference>
<dbReference type="InterPro" id="IPR001810">
    <property type="entry name" value="F-box_dom"/>
</dbReference>
<name>A0A9R1WUC3_LACSA</name>
<dbReference type="PANTHER" id="PTHR31672">
    <property type="entry name" value="BNACNNG10540D PROTEIN"/>
    <property type="match status" value="1"/>
</dbReference>
<proteinExistence type="predicted"/>
<sequence length="121" mass="13828">MASPQQQPSMDDLPGDVISNILIRLLAKELLQMKRVSKSWNALLSQSSFVKSHLHHSIHKKDGILLVFPKENFFFDHKPFTAHPSRSSDRELTNFIKIPNLQSENTIKAFSLVLSHLARKL</sequence>
<keyword evidence="3" id="KW-1185">Reference proteome</keyword>
<dbReference type="InterPro" id="IPR050796">
    <property type="entry name" value="SCF_F-box_component"/>
</dbReference>
<evidence type="ECO:0000259" key="1">
    <source>
        <dbReference type="PROSITE" id="PS50181"/>
    </source>
</evidence>
<dbReference type="Pfam" id="PF00646">
    <property type="entry name" value="F-box"/>
    <property type="match status" value="1"/>
</dbReference>
<organism evidence="2 3">
    <name type="scientific">Lactuca sativa</name>
    <name type="common">Garden lettuce</name>
    <dbReference type="NCBI Taxonomy" id="4236"/>
    <lineage>
        <taxon>Eukaryota</taxon>
        <taxon>Viridiplantae</taxon>
        <taxon>Streptophyta</taxon>
        <taxon>Embryophyta</taxon>
        <taxon>Tracheophyta</taxon>
        <taxon>Spermatophyta</taxon>
        <taxon>Magnoliopsida</taxon>
        <taxon>eudicotyledons</taxon>
        <taxon>Gunneridae</taxon>
        <taxon>Pentapetalae</taxon>
        <taxon>asterids</taxon>
        <taxon>campanulids</taxon>
        <taxon>Asterales</taxon>
        <taxon>Asteraceae</taxon>
        <taxon>Cichorioideae</taxon>
        <taxon>Cichorieae</taxon>
        <taxon>Lactucinae</taxon>
        <taxon>Lactuca</taxon>
    </lineage>
</organism>
<dbReference type="SUPFAM" id="SSF81383">
    <property type="entry name" value="F-box domain"/>
    <property type="match status" value="1"/>
</dbReference>